<protein>
    <submittedName>
        <fullName evidence="1">Uncharacterized protein</fullName>
    </submittedName>
</protein>
<sequence length="396" mass="45511">MNVAQRQEAENSSASYANFKDFPGFMQISNNQEKALYLKDQEKLILFSGGQQRDYQINFSQMQTFLEQKNFRPFKDILEEIVEKDYQQLPIFLQINNNQEKVLYLKEEQKLTLFSGGQQQDIKVDFFQFQQFLKQKDSRPFKDIIDEIIDQTTQQQVQSLPASLALQQAAAPPKLNDPFAQSIHQYHQKAVEKTQNWAQSLVSRAKNGLMALREALFIQESYIESDPKKAALVNNIEQRIGQLPVGTKVGQWTVRSSNKEKFLDNWQGQEVSRHTMSSLGTQQLSSLSDKLDSAYRQKQTMDIAPVLGQLLKAAEKPEFRTKSYSVNYNPQEKLLTFEHSNGDKLVALSLGNGKWQHVDGELSPAMAAKISVDLKHNLERFVQRKQDLQQNNDISQ</sequence>
<dbReference type="HOGENOM" id="CLU_695833_0_0_3"/>
<proteinExistence type="predicted"/>
<keyword evidence="2" id="KW-1185">Reference proteome</keyword>
<accession>E0UM94</accession>
<dbReference type="AlphaFoldDB" id="E0UM94"/>
<organism evidence="1 2">
    <name type="scientific">Gloeothece verrucosa (strain PCC 7822)</name>
    <name type="common">Cyanothece sp. (strain PCC 7822)</name>
    <dbReference type="NCBI Taxonomy" id="497965"/>
    <lineage>
        <taxon>Bacteria</taxon>
        <taxon>Bacillati</taxon>
        <taxon>Cyanobacteriota</taxon>
        <taxon>Cyanophyceae</taxon>
        <taxon>Oscillatoriophycideae</taxon>
        <taxon>Chroococcales</taxon>
        <taxon>Aphanothecaceae</taxon>
        <taxon>Gloeothece</taxon>
        <taxon>Gloeothece verrucosa</taxon>
    </lineage>
</organism>
<reference evidence="2" key="1">
    <citation type="journal article" date="2011" name="MBio">
        <title>Novel metabolic attributes of the genus Cyanothece, comprising a group of unicellular nitrogen-fixing Cyanobacteria.</title>
        <authorList>
            <person name="Bandyopadhyay A."/>
            <person name="Elvitigala T."/>
            <person name="Welsh E."/>
            <person name="Stockel J."/>
            <person name="Liberton M."/>
            <person name="Min H."/>
            <person name="Sherman L.A."/>
            <person name="Pakrasi H.B."/>
        </authorList>
    </citation>
    <scope>NUCLEOTIDE SEQUENCE [LARGE SCALE GENOMIC DNA]</scope>
    <source>
        <strain evidence="2">PCC 7822</strain>
        <plasmid evidence="2">Cy782202</plasmid>
    </source>
</reference>
<dbReference type="RefSeq" id="WP_013334822.1">
    <property type="nucleotide sequence ID" value="NC_014534.1"/>
</dbReference>
<name>E0UM94_GLOV7</name>
<gene>
    <name evidence="1" type="ordered locus">Cyan7822_6274</name>
</gene>
<geneLocation type="plasmid" evidence="1 2">
    <name>Cy782202</name>
</geneLocation>
<evidence type="ECO:0000313" key="2">
    <source>
        <dbReference type="Proteomes" id="UP000008206"/>
    </source>
</evidence>
<keyword evidence="1" id="KW-0614">Plasmid</keyword>
<dbReference type="EMBL" id="CP002200">
    <property type="protein sequence ID" value="ADN18074.1"/>
    <property type="molecule type" value="Genomic_DNA"/>
</dbReference>
<dbReference type="KEGG" id="cyj:Cyan7822_6274"/>
<dbReference type="Proteomes" id="UP000008206">
    <property type="component" value="Plasmid Cy782202"/>
</dbReference>
<evidence type="ECO:0000313" key="1">
    <source>
        <dbReference type="EMBL" id="ADN18074.1"/>
    </source>
</evidence>